<keyword evidence="2" id="KW-1185">Reference proteome</keyword>
<organism evidence="1 2">
    <name type="scientific">Trifolium medium</name>
    <dbReference type="NCBI Taxonomy" id="97028"/>
    <lineage>
        <taxon>Eukaryota</taxon>
        <taxon>Viridiplantae</taxon>
        <taxon>Streptophyta</taxon>
        <taxon>Embryophyta</taxon>
        <taxon>Tracheophyta</taxon>
        <taxon>Spermatophyta</taxon>
        <taxon>Magnoliopsida</taxon>
        <taxon>eudicotyledons</taxon>
        <taxon>Gunneridae</taxon>
        <taxon>Pentapetalae</taxon>
        <taxon>rosids</taxon>
        <taxon>fabids</taxon>
        <taxon>Fabales</taxon>
        <taxon>Fabaceae</taxon>
        <taxon>Papilionoideae</taxon>
        <taxon>50 kb inversion clade</taxon>
        <taxon>NPAAA clade</taxon>
        <taxon>Hologalegina</taxon>
        <taxon>IRL clade</taxon>
        <taxon>Trifolieae</taxon>
        <taxon>Trifolium</taxon>
    </lineage>
</organism>
<reference evidence="1 2" key="1">
    <citation type="journal article" date="2018" name="Front. Plant Sci.">
        <title>Red Clover (Trifolium pratense) and Zigzag Clover (T. medium) - A Picture of Genomic Similarities and Differences.</title>
        <authorList>
            <person name="Dluhosova J."/>
            <person name="Istvanek J."/>
            <person name="Nedelnik J."/>
            <person name="Repkova J."/>
        </authorList>
    </citation>
    <scope>NUCLEOTIDE SEQUENCE [LARGE SCALE GENOMIC DNA]</scope>
    <source>
        <strain evidence="2">cv. 10/8</strain>
        <tissue evidence="1">Leaf</tissue>
    </source>
</reference>
<feature type="non-terminal residue" evidence="1">
    <location>
        <position position="1"/>
    </location>
</feature>
<dbReference type="AlphaFoldDB" id="A0A392RJG6"/>
<evidence type="ECO:0000313" key="2">
    <source>
        <dbReference type="Proteomes" id="UP000265520"/>
    </source>
</evidence>
<sequence>YNDVAARMEEQLVLKNPNLKGKTRQEMRLKEYKELMSSYQRWKLQKIHICGLSKTSIRTFLPNQVGQSSEEILPTSCGGRKSFKAGC</sequence>
<protein>
    <submittedName>
        <fullName evidence="1">Uncharacterized protein</fullName>
    </submittedName>
</protein>
<dbReference type="EMBL" id="LXQA010232505">
    <property type="protein sequence ID" value="MCI36302.1"/>
    <property type="molecule type" value="Genomic_DNA"/>
</dbReference>
<comment type="caution">
    <text evidence="1">The sequence shown here is derived from an EMBL/GenBank/DDBJ whole genome shotgun (WGS) entry which is preliminary data.</text>
</comment>
<dbReference type="Proteomes" id="UP000265520">
    <property type="component" value="Unassembled WGS sequence"/>
</dbReference>
<proteinExistence type="predicted"/>
<name>A0A392RJG6_9FABA</name>
<accession>A0A392RJG6</accession>
<evidence type="ECO:0000313" key="1">
    <source>
        <dbReference type="EMBL" id="MCI36302.1"/>
    </source>
</evidence>